<dbReference type="FunFam" id="3.40.50.2000:FF:000009">
    <property type="entry name" value="Sterol 3-beta-glucosyltransferase UGT80A2"/>
    <property type="match status" value="1"/>
</dbReference>
<dbReference type="PANTHER" id="PTHR48050">
    <property type="entry name" value="STEROL 3-BETA-GLUCOSYLTRANSFERASE"/>
    <property type="match status" value="1"/>
</dbReference>
<dbReference type="InterPro" id="IPR002213">
    <property type="entry name" value="UDP_glucos_trans"/>
</dbReference>
<dbReference type="AlphaFoldDB" id="A0A0B2WDU8"/>
<dbReference type="EMBL" id="AZHE01000042">
    <property type="protein sequence ID" value="KHN94051.1"/>
    <property type="molecule type" value="Genomic_DNA"/>
</dbReference>
<dbReference type="InterPro" id="IPR010610">
    <property type="entry name" value="EryCIII-like_C"/>
</dbReference>
<dbReference type="SUPFAM" id="SSF53756">
    <property type="entry name" value="UDP-Glycosyltransferase/glycogen phosphorylase"/>
    <property type="match status" value="1"/>
</dbReference>
<dbReference type="Gene3D" id="3.40.50.2000">
    <property type="entry name" value="Glycogen Phosphorylase B"/>
    <property type="match status" value="2"/>
</dbReference>
<evidence type="ECO:0000259" key="3">
    <source>
        <dbReference type="Pfam" id="PF03033"/>
    </source>
</evidence>
<feature type="region of interest" description="Disordered" evidence="2">
    <location>
        <begin position="1"/>
        <end position="104"/>
    </location>
</feature>
<dbReference type="GeneID" id="63742515"/>
<evidence type="ECO:0000313" key="6">
    <source>
        <dbReference type="Proteomes" id="UP000030816"/>
    </source>
</evidence>
<evidence type="ECO:0000256" key="2">
    <source>
        <dbReference type="SAM" id="MobiDB-lite"/>
    </source>
</evidence>
<comment type="caution">
    <text evidence="5">The sequence shown here is derived from an EMBL/GenBank/DDBJ whole genome shotgun (WGS) entry which is preliminary data.</text>
</comment>
<dbReference type="InterPro" id="IPR050426">
    <property type="entry name" value="Glycosyltransferase_28"/>
</dbReference>
<proteinExistence type="predicted"/>
<dbReference type="GO" id="GO:0005975">
    <property type="term" value="P:carbohydrate metabolic process"/>
    <property type="evidence" value="ECO:0007669"/>
    <property type="project" value="InterPro"/>
</dbReference>
<name>A0A0B2WDU8_METAS</name>
<dbReference type="InterPro" id="IPR004276">
    <property type="entry name" value="GlycoTrans_28_N"/>
</dbReference>
<dbReference type="RefSeq" id="XP_040675117.1">
    <property type="nucleotide sequence ID" value="XM_040826858.1"/>
</dbReference>
<feature type="domain" description="Glycosyltransferase family 28 N-terminal" evidence="3">
    <location>
        <begin position="241"/>
        <end position="402"/>
    </location>
</feature>
<organism evidence="5 6">
    <name type="scientific">Metarhizium album (strain ARSEF 1941)</name>
    <dbReference type="NCBI Taxonomy" id="1081103"/>
    <lineage>
        <taxon>Eukaryota</taxon>
        <taxon>Fungi</taxon>
        <taxon>Dikarya</taxon>
        <taxon>Ascomycota</taxon>
        <taxon>Pezizomycotina</taxon>
        <taxon>Sordariomycetes</taxon>
        <taxon>Hypocreomycetidae</taxon>
        <taxon>Hypocreales</taxon>
        <taxon>Clavicipitaceae</taxon>
        <taxon>Metarhizium</taxon>
    </lineage>
</organism>
<feature type="region of interest" description="Disordered" evidence="2">
    <location>
        <begin position="122"/>
        <end position="162"/>
    </location>
</feature>
<feature type="compositionally biased region" description="Polar residues" evidence="2">
    <location>
        <begin position="66"/>
        <end position="84"/>
    </location>
</feature>
<evidence type="ECO:0000259" key="4">
    <source>
        <dbReference type="Pfam" id="PF06722"/>
    </source>
</evidence>
<sequence length="1028" mass="112585">MERTDPKSNTMQHEASPHLEWSDEAAVTSDMQTHEPLPRNNATASPPTGSFPGKLNIPSRPRASSALRNKSTPFPSGHATSAPTCSALERWQTTTGADTRERAESIPSRAWIPFMGQLARNADEYDSSSEHDFLDHGATDQRQTRSADHAGKVGVKDAAAEATRSSVMRRVLGRSERSKSTARTRNDGRLRITIHETAHTGYVANALGAVAHSMRPKRKTAGASSNAICSAATATQPRLNIVVMVVGSRGDVQPFLRIGKYIKDEFGHRVRIATHPTFRELVEKDSGLEFFSVGGDPSELMAFMVKNPGMIPTLETVKAGEIGRRRAAMAVMFDGFWRACIHATEDETTDLKSKTMEGRNVFIADAIIANPPSFAHIHCAEALGVPLHLVFTFPYTPTQAFPHPLASIKKSNVDQGYTNFISYPLVEIMTWQGLGDLVNNFRVNTLALDPVSTLWAPCATYRMRVPYTYLWSPALVPKPEDWGGGNRCIWDLVDFLDAGEPPIYIGFGSIVVDDAERFTDLIFDAIETAGVRALVSRGWGGLGRDGVKLPDNILMLDNTPHDWLFPKIRGCVHHGGAGTTAIGLKCGLPTMIVPFFGDQYFWGSMVGKSGAGPEPVPFKHLTSQKLAEGIKYLLTDEAKFAAEKIAASIREEGDGARNTVASFNKHLRLYGPPTLSCSIFQAQAAIWKVKGTHIRLGAVAAQMLVESGQLCWKNVRLLRHTEWNDFEGPGEPVTAVAESLKNSLRDIFGGVGSAPIRLGRTAKQRVRHHVRTIREKRTKAGDEATGEQVNEKAIEMPPVKTQNNRVDQESPRHVPGPDQYATDICKSLGQTLLAIARAPTGLVVALAQGFHNAPRLYGDDTGAKNEGAVGFLKGTAMGMSGLVLKSISAVVGPVGYSMQGVLKQVQRRRSPQIFIRRARIAQGQRDVQSMDEKERRSARDQVLAGWQTMQQLARDISDDEDKRGIAGQLDKVSLDTGLFFVSVDRAQTCLDELKSGKSLDEVMMGLKDWNYKPQDPMTLKKGTRGSKR</sequence>
<dbReference type="FunFam" id="3.40.50.2000:FF:000100">
    <property type="entry name" value="Glycosyltransferase family 1 protein"/>
    <property type="match status" value="1"/>
</dbReference>
<dbReference type="PANTHER" id="PTHR48050:SF5">
    <property type="entry name" value="UDP-GLUCOSE,STEROL TRANSFERASE"/>
    <property type="match status" value="1"/>
</dbReference>
<feature type="domain" description="Erythromycin biosynthesis protein CIII-like C-terminal" evidence="4">
    <location>
        <begin position="547"/>
        <end position="642"/>
    </location>
</feature>
<accession>A0A0B2WDU8</accession>
<dbReference type="Pfam" id="PF03033">
    <property type="entry name" value="Glyco_transf_28"/>
    <property type="match status" value="1"/>
</dbReference>
<evidence type="ECO:0000313" key="5">
    <source>
        <dbReference type="EMBL" id="KHN94051.1"/>
    </source>
</evidence>
<protein>
    <submittedName>
        <fullName evidence="5">UDP-glucose,sterol transferase</fullName>
    </submittedName>
</protein>
<dbReference type="HOGENOM" id="CLU_000537_2_2_1"/>
<keyword evidence="6" id="KW-1185">Reference proteome</keyword>
<dbReference type="Pfam" id="PF06722">
    <property type="entry name" value="EryCIII-like_C"/>
    <property type="match status" value="1"/>
</dbReference>
<dbReference type="GO" id="GO:0016906">
    <property type="term" value="F:sterol 3-beta-glucosyltransferase activity"/>
    <property type="evidence" value="ECO:0007669"/>
    <property type="project" value="UniProtKB-ARBA"/>
</dbReference>
<keyword evidence="1 5" id="KW-0808">Transferase</keyword>
<dbReference type="STRING" id="1081103.A0A0B2WDU8"/>
<dbReference type="OrthoDB" id="5835829at2759"/>
<reference evidence="5 6" key="1">
    <citation type="journal article" date="2014" name="Proc. Natl. Acad. Sci. U.S.A.">
        <title>Trajectory and genomic determinants of fungal-pathogen speciation and host adaptation.</title>
        <authorList>
            <person name="Hu X."/>
            <person name="Xiao G."/>
            <person name="Zheng P."/>
            <person name="Shang Y."/>
            <person name="Su Y."/>
            <person name="Zhang X."/>
            <person name="Liu X."/>
            <person name="Zhan S."/>
            <person name="St Leger R.J."/>
            <person name="Wang C."/>
        </authorList>
    </citation>
    <scope>NUCLEOTIDE SEQUENCE [LARGE SCALE GENOMIC DNA]</scope>
    <source>
        <strain evidence="5 6">ARSEF 1941</strain>
    </source>
</reference>
<dbReference type="CDD" id="cd03784">
    <property type="entry name" value="GT1_Gtf-like"/>
    <property type="match status" value="1"/>
</dbReference>
<dbReference type="Proteomes" id="UP000030816">
    <property type="component" value="Unassembled WGS sequence"/>
</dbReference>
<feature type="compositionally biased region" description="Basic and acidic residues" evidence="2">
    <location>
        <begin position="128"/>
        <end position="159"/>
    </location>
</feature>
<gene>
    <name evidence="5" type="ORF">MAM_08060</name>
</gene>
<evidence type="ECO:0000256" key="1">
    <source>
        <dbReference type="ARBA" id="ARBA00022679"/>
    </source>
</evidence>